<proteinExistence type="inferred from homology"/>
<dbReference type="PROSITE" id="PS00389">
    <property type="entry name" value="ATPASE_DELTA"/>
    <property type="match status" value="1"/>
</dbReference>
<dbReference type="InterPro" id="IPR020781">
    <property type="entry name" value="ATPase_OSCP/d_CS"/>
</dbReference>
<keyword evidence="3 8" id="KW-0375">Hydrogen ion transport</keyword>
<dbReference type="Proteomes" id="UP001519292">
    <property type="component" value="Unassembled WGS sequence"/>
</dbReference>
<dbReference type="HAMAP" id="MF_01416">
    <property type="entry name" value="ATP_synth_delta_bact"/>
    <property type="match status" value="1"/>
</dbReference>
<keyword evidence="6 8" id="KW-0139">CF(1)</keyword>
<evidence type="ECO:0000313" key="9">
    <source>
        <dbReference type="EMBL" id="MBP2057842.1"/>
    </source>
</evidence>
<name>A0ABS4MEP5_9LACO</name>
<dbReference type="InterPro" id="IPR026015">
    <property type="entry name" value="ATP_synth_OSCP/delta_N_sf"/>
</dbReference>
<dbReference type="EMBL" id="JAGGLU010000004">
    <property type="protein sequence ID" value="MBP2057842.1"/>
    <property type="molecule type" value="Genomic_DNA"/>
</dbReference>
<evidence type="ECO:0000256" key="7">
    <source>
        <dbReference type="ARBA" id="ARBA00023310"/>
    </source>
</evidence>
<dbReference type="InterPro" id="IPR000711">
    <property type="entry name" value="ATPase_OSCP/dsu"/>
</dbReference>
<comment type="function">
    <text evidence="8">F(1)F(0) ATP synthase produces ATP from ADP in the presence of a proton or sodium gradient. F-type ATPases consist of two structural domains, F(1) containing the extramembraneous catalytic core and F(0) containing the membrane proton channel, linked together by a central stalk and a peripheral stalk. During catalysis, ATP synthesis in the catalytic domain of F(1) is coupled via a rotary mechanism of the central stalk subunits to proton translocation.</text>
</comment>
<protein>
    <recommendedName>
        <fullName evidence="8">ATP synthase subunit delta</fullName>
    </recommendedName>
    <alternativeName>
        <fullName evidence="8">ATP synthase F(1) sector subunit delta</fullName>
    </alternativeName>
    <alternativeName>
        <fullName evidence="8">F-type ATPase subunit delta</fullName>
        <shortName evidence="8">F-ATPase subunit delta</shortName>
    </alternativeName>
</protein>
<sequence length="181" mass="20734">MSLSREEIAARYSKALFAYAEDANELEEVHSEMNVLLQVVNENPDMLRLLADPILPKNEKESFLNTFSQSLSAESRNFLEFLLQYDRFAEFVVIVEAFDQLYNKYRNIAEGTVISAVKLGDEELQKISKAYAKKYGLNDLILTDEVDPNILGGVILRVEDRIIDGSIRTKLQQIREQLINN</sequence>
<keyword evidence="7 8" id="KW-0066">ATP synthesis</keyword>
<comment type="caution">
    <text evidence="9">The sequence shown here is derived from an EMBL/GenBank/DDBJ whole genome shotgun (WGS) entry which is preliminary data.</text>
</comment>
<evidence type="ECO:0000256" key="2">
    <source>
        <dbReference type="ARBA" id="ARBA00022448"/>
    </source>
</evidence>
<reference evidence="9 10" key="1">
    <citation type="submission" date="2021-03" db="EMBL/GenBank/DDBJ databases">
        <title>Genomic Encyclopedia of Type Strains, Phase IV (KMG-IV): sequencing the most valuable type-strain genomes for metagenomic binning, comparative biology and taxonomic classification.</title>
        <authorList>
            <person name="Goeker M."/>
        </authorList>
    </citation>
    <scope>NUCLEOTIDE SEQUENCE [LARGE SCALE GENOMIC DNA]</scope>
    <source>
        <strain evidence="9 10">DSM 101872</strain>
    </source>
</reference>
<evidence type="ECO:0000256" key="6">
    <source>
        <dbReference type="ARBA" id="ARBA00023196"/>
    </source>
</evidence>
<evidence type="ECO:0000256" key="8">
    <source>
        <dbReference type="HAMAP-Rule" id="MF_01416"/>
    </source>
</evidence>
<accession>A0ABS4MEP5</accession>
<evidence type="ECO:0000256" key="1">
    <source>
        <dbReference type="ARBA" id="ARBA00004370"/>
    </source>
</evidence>
<dbReference type="NCBIfam" id="NF004403">
    <property type="entry name" value="PRK05758.2-4"/>
    <property type="match status" value="1"/>
</dbReference>
<comment type="subcellular location">
    <subcellularLocation>
        <location evidence="8">Cell membrane</location>
        <topology evidence="8">Peripheral membrane protein</topology>
    </subcellularLocation>
    <subcellularLocation>
        <location evidence="1">Membrane</location>
    </subcellularLocation>
</comment>
<dbReference type="PRINTS" id="PR00125">
    <property type="entry name" value="ATPASEDELTA"/>
</dbReference>
<dbReference type="SUPFAM" id="SSF47928">
    <property type="entry name" value="N-terminal domain of the delta subunit of the F1F0-ATP synthase"/>
    <property type="match status" value="1"/>
</dbReference>
<dbReference type="NCBIfam" id="TIGR01145">
    <property type="entry name" value="ATP_synt_delta"/>
    <property type="match status" value="1"/>
</dbReference>
<dbReference type="Gene3D" id="1.10.520.20">
    <property type="entry name" value="N-terminal domain of the delta subunit of the F1F0-ATP synthase"/>
    <property type="match status" value="1"/>
</dbReference>
<comment type="similarity">
    <text evidence="8">Belongs to the ATPase delta chain family.</text>
</comment>
<keyword evidence="4 8" id="KW-0406">Ion transport</keyword>
<evidence type="ECO:0000256" key="5">
    <source>
        <dbReference type="ARBA" id="ARBA00023136"/>
    </source>
</evidence>
<gene>
    <name evidence="8" type="primary">atpH</name>
    <name evidence="9" type="ORF">J2Z60_001014</name>
</gene>
<keyword evidence="5 8" id="KW-0472">Membrane</keyword>
<evidence type="ECO:0000313" key="10">
    <source>
        <dbReference type="Proteomes" id="UP001519292"/>
    </source>
</evidence>
<comment type="function">
    <text evidence="8">This protein is part of the stalk that links CF(0) to CF(1). It either transmits conformational changes from CF(0) to CF(1) or is implicated in proton conduction.</text>
</comment>
<organism evidence="9 10">
    <name type="scientific">Lactobacillus colini</name>
    <dbReference type="NCBI Taxonomy" id="1819254"/>
    <lineage>
        <taxon>Bacteria</taxon>
        <taxon>Bacillati</taxon>
        <taxon>Bacillota</taxon>
        <taxon>Bacilli</taxon>
        <taxon>Lactobacillales</taxon>
        <taxon>Lactobacillaceae</taxon>
        <taxon>Lactobacillus</taxon>
    </lineage>
</organism>
<dbReference type="RefSeq" id="WP_209686579.1">
    <property type="nucleotide sequence ID" value="NZ_JAGGLU010000004.1"/>
</dbReference>
<keyword evidence="8" id="KW-1003">Cell membrane</keyword>
<dbReference type="PANTHER" id="PTHR11910">
    <property type="entry name" value="ATP SYNTHASE DELTA CHAIN"/>
    <property type="match status" value="1"/>
</dbReference>
<evidence type="ECO:0000256" key="4">
    <source>
        <dbReference type="ARBA" id="ARBA00023065"/>
    </source>
</evidence>
<evidence type="ECO:0000256" key="3">
    <source>
        <dbReference type="ARBA" id="ARBA00022781"/>
    </source>
</evidence>
<keyword evidence="2 8" id="KW-0813">Transport</keyword>
<keyword evidence="10" id="KW-1185">Reference proteome</keyword>
<dbReference type="Pfam" id="PF00213">
    <property type="entry name" value="OSCP"/>
    <property type="match status" value="1"/>
</dbReference>